<keyword evidence="3" id="KW-1185">Reference proteome</keyword>
<comment type="caution">
    <text evidence="2">The sequence shown here is derived from an EMBL/GenBank/DDBJ whole genome shotgun (WGS) entry which is preliminary data.</text>
</comment>
<reference evidence="2 3" key="1">
    <citation type="submission" date="2015-08" db="EMBL/GenBank/DDBJ databases">
        <title>Next Generation Sequencing and Analysis of the Genome of Puccinia sorghi L Schw, the Causal Agent of Maize Common Rust.</title>
        <authorList>
            <person name="Rochi L."/>
            <person name="Burguener G."/>
            <person name="Darino M."/>
            <person name="Turjanski A."/>
            <person name="Kreff E."/>
            <person name="Dieguez M.J."/>
            <person name="Sacco F."/>
        </authorList>
    </citation>
    <scope>NUCLEOTIDE SEQUENCE [LARGE SCALE GENOMIC DNA]</scope>
    <source>
        <strain evidence="2 3">RO10H11247</strain>
    </source>
</reference>
<proteinExistence type="predicted"/>
<name>A0A0L6V9C3_9BASI</name>
<feature type="region of interest" description="Disordered" evidence="1">
    <location>
        <begin position="288"/>
        <end position="341"/>
    </location>
</feature>
<evidence type="ECO:0000256" key="1">
    <source>
        <dbReference type="SAM" id="MobiDB-lite"/>
    </source>
</evidence>
<organism evidence="2 3">
    <name type="scientific">Puccinia sorghi</name>
    <dbReference type="NCBI Taxonomy" id="27349"/>
    <lineage>
        <taxon>Eukaryota</taxon>
        <taxon>Fungi</taxon>
        <taxon>Dikarya</taxon>
        <taxon>Basidiomycota</taxon>
        <taxon>Pucciniomycotina</taxon>
        <taxon>Pucciniomycetes</taxon>
        <taxon>Pucciniales</taxon>
        <taxon>Pucciniaceae</taxon>
        <taxon>Puccinia</taxon>
    </lineage>
</organism>
<feature type="region of interest" description="Disordered" evidence="1">
    <location>
        <begin position="361"/>
        <end position="392"/>
    </location>
</feature>
<evidence type="ECO:0000313" key="2">
    <source>
        <dbReference type="EMBL" id="KNZ57162.1"/>
    </source>
</evidence>
<dbReference type="AlphaFoldDB" id="A0A0L6V9C3"/>
<feature type="compositionally biased region" description="Polar residues" evidence="1">
    <location>
        <begin position="377"/>
        <end position="392"/>
    </location>
</feature>
<dbReference type="VEuPathDB" id="FungiDB:VP01_2223g2"/>
<dbReference type="EMBL" id="LAVV01007085">
    <property type="protein sequence ID" value="KNZ57162.1"/>
    <property type="molecule type" value="Genomic_DNA"/>
</dbReference>
<dbReference type="Proteomes" id="UP000037035">
    <property type="component" value="Unassembled WGS sequence"/>
</dbReference>
<accession>A0A0L6V9C3</accession>
<protein>
    <submittedName>
        <fullName evidence="2">Uncharacterized protein</fullName>
    </submittedName>
</protein>
<evidence type="ECO:0000313" key="3">
    <source>
        <dbReference type="Proteomes" id="UP000037035"/>
    </source>
</evidence>
<gene>
    <name evidence="2" type="ORF">VP01_2223g2</name>
</gene>
<sequence>MLFDKLKGQISELRGILFSNDNQGLKCPIAVKRGINNLGPFLEYGGKFKKEITCSRVLEGWRGKGREKEVRQGTSLYIYFLLTIFPLHWSSLGVTRARLECGCCFALGRGSEGAVQGPGRLGPGPSRGKYVGVEKCLNKDYLSPVCDCHATFAKDINNYESCKAAPLPQEPSIEIHIHLDFPHFHLRGCTVALRPMGRAFGRRDYSTRCAVTPSGAKPPGLRRLNRPHTHLIISKVTFMKMLVPRPFANNQMTCVVLARRGGGGGGHFTKPELDFSWSFLVDSIDEATRLPTPPGHSDDAPPRVGRVPRPFVFPSPPKSCFGGASTDRSNLPREHLQQPRHGPALPYRAWTAFHKNVAHLSQSAPQQTGDRKRSDHAATNNLDRPDQSPTQANLAIPPVCITTNTATKPVELLNFMEDDADSIAFQLGDATCKEAPRGGSRSSTEFISFIASHGKTKTSYCVSQESWAERVFFSCHQKQWMARPNWGRSTASKGVAETIVILCHEPCKCIRRTNTRDFQGSTINHVVSETFLKLFGMSSLMYL</sequence>